<gene>
    <name evidence="1" type="ORF">RBI_I01844</name>
</gene>
<protein>
    <submittedName>
        <fullName evidence="1">Uncharacterized protein</fullName>
    </submittedName>
</protein>
<dbReference type="RefSeq" id="WP_038672540.1">
    <property type="nucleotide sequence ID" value="NZ_HF545616.1"/>
</dbReference>
<name>A0ABP1WI67_9FIRM</name>
<dbReference type="Proteomes" id="UP000027600">
    <property type="component" value="Chromosome I"/>
</dbReference>
<organism evidence="1 2">
    <name type="scientific">Ruminococcus bicirculans</name>
    <name type="common">ex Wegman et al. 2014</name>
    <dbReference type="NCBI Taxonomy" id="1160721"/>
    <lineage>
        <taxon>Bacteria</taxon>
        <taxon>Bacillati</taxon>
        <taxon>Bacillota</taxon>
        <taxon>Clostridia</taxon>
        <taxon>Eubacteriales</taxon>
        <taxon>Oscillospiraceae</taxon>
        <taxon>Ruminococcus</taxon>
    </lineage>
</organism>
<keyword evidence="2" id="KW-1185">Reference proteome</keyword>
<evidence type="ECO:0000313" key="2">
    <source>
        <dbReference type="Proteomes" id="UP000027600"/>
    </source>
</evidence>
<reference evidence="1 2" key="1">
    <citation type="journal article" date="2014" name="Int. J. Syst. Evol. Microbiol.">
        <title>Complete genome of a new Firmicutes species belonging to the dominant human colonic microbiota ('Ruminococcus bicirculans') reveals two chromosomes and a selective capacity to utilize plant glucans.</title>
        <authorList>
            <consortium name="NISC Comparative Sequencing Program"/>
            <person name="Wegmann U."/>
            <person name="Louis P."/>
            <person name="Goesmann A."/>
            <person name="Henrissat B."/>
            <person name="Duncan S.H."/>
            <person name="Flint H.J."/>
        </authorList>
    </citation>
    <scope>NUCLEOTIDE SEQUENCE [LARGE SCALE GENOMIC DNA]</scope>
    <source>
        <strain evidence="1 2">80/3</strain>
    </source>
</reference>
<proteinExistence type="predicted"/>
<dbReference type="EMBL" id="HF545616">
    <property type="protein sequence ID" value="CCO05542.1"/>
    <property type="molecule type" value="Genomic_DNA"/>
</dbReference>
<accession>A0ABP1WI67</accession>
<evidence type="ECO:0000313" key="1">
    <source>
        <dbReference type="EMBL" id="CCO05542.1"/>
    </source>
</evidence>
<sequence>MKERLYNGDFFNFDFYIERTEGVYDGIDYEEAFKAFTYHILHESGPIEIGVDYDRLGNDGLPKENESGRMPLRKFSKGVFTGVVDGIIKDKLIDKAIGNLDDFQYNYIRANKDFESIADMFKRIKEDCDYDSCDFDYDITVTVGSPEYGTNEPYDRYYNDVLSRVNVITDAKDIMSLCCDWSEFVYRYYDKLKDFADKNWRKNNFAEPEDFVYEWIDETQKLLAGYGTDSIYSALSEVIESEPNRDNEQYQNFIKNSFKPFMTDWKYTSFINNDMTTFKELSNALDLEHNRILYTEFELFTEENTYYAVTSGHNVNENSIENNADLKKCIEDNAIDCNNVYVIYRNFSLGSENATCVTNASDNKIDIIRNNRSLIGYHADLVNVDSATIDLRNENFRNLNDERGVRI</sequence>